<feature type="transmembrane region" description="Helical" evidence="12">
    <location>
        <begin position="57"/>
        <end position="75"/>
    </location>
</feature>
<evidence type="ECO:0000256" key="1">
    <source>
        <dbReference type="ARBA" id="ARBA00004651"/>
    </source>
</evidence>
<feature type="domain" description="G-protein coupled receptors family 1 profile" evidence="13">
    <location>
        <begin position="36"/>
        <end position="305"/>
    </location>
</feature>
<dbReference type="PANTHER" id="PTHR45695">
    <property type="entry name" value="LEUCOKININ RECEPTOR-RELATED"/>
    <property type="match status" value="1"/>
</dbReference>
<keyword evidence="10 11" id="KW-0807">Transducer</keyword>
<keyword evidence="2" id="KW-1003">Cell membrane</keyword>
<dbReference type="Pfam" id="PF00001">
    <property type="entry name" value="7tm_1"/>
    <property type="match status" value="1"/>
</dbReference>
<evidence type="ECO:0000259" key="13">
    <source>
        <dbReference type="PROSITE" id="PS50262"/>
    </source>
</evidence>
<dbReference type="PANTHER" id="PTHR45695:SF23">
    <property type="entry name" value="GALANIN-LIKE G-PROTEIN COUPLED RECEPTOR NPR-9"/>
    <property type="match status" value="1"/>
</dbReference>
<dbReference type="SUPFAM" id="SSF81321">
    <property type="entry name" value="Family A G protein-coupled receptor-like"/>
    <property type="match status" value="1"/>
</dbReference>
<dbReference type="InterPro" id="IPR017452">
    <property type="entry name" value="GPCR_Rhodpsn_7TM"/>
</dbReference>
<dbReference type="EMBL" id="CAJNOJ010000145">
    <property type="protein sequence ID" value="CAF1194324.1"/>
    <property type="molecule type" value="Genomic_DNA"/>
</dbReference>
<evidence type="ECO:0000256" key="11">
    <source>
        <dbReference type="RuleBase" id="RU000688"/>
    </source>
</evidence>
<evidence type="ECO:0000313" key="15">
    <source>
        <dbReference type="EMBL" id="CAF1194324.1"/>
    </source>
</evidence>
<comment type="similarity">
    <text evidence="11">Belongs to the G-protein coupled receptor 1 family.</text>
</comment>
<dbReference type="Proteomes" id="UP000663852">
    <property type="component" value="Unassembled WGS sequence"/>
</dbReference>
<protein>
    <recommendedName>
        <fullName evidence="13">G-protein coupled receptors family 1 profile domain-containing protein</fullName>
    </recommendedName>
</protein>
<evidence type="ECO:0000256" key="5">
    <source>
        <dbReference type="ARBA" id="ARBA00023040"/>
    </source>
</evidence>
<evidence type="ECO:0000256" key="2">
    <source>
        <dbReference type="ARBA" id="ARBA00022475"/>
    </source>
</evidence>
<keyword evidence="3 11" id="KW-0812">Transmembrane</keyword>
<reference evidence="14" key="1">
    <citation type="submission" date="2021-02" db="EMBL/GenBank/DDBJ databases">
        <authorList>
            <person name="Nowell W R."/>
        </authorList>
    </citation>
    <scope>NUCLEOTIDE SEQUENCE</scope>
</reference>
<dbReference type="OrthoDB" id="2132067at2759"/>
<dbReference type="PROSITE" id="PS50262">
    <property type="entry name" value="G_PROTEIN_RECEP_F1_2"/>
    <property type="match status" value="1"/>
</dbReference>
<dbReference type="Proteomes" id="UP000663828">
    <property type="component" value="Unassembled WGS sequence"/>
</dbReference>
<dbReference type="PROSITE" id="PS00237">
    <property type="entry name" value="G_PROTEIN_RECEP_F1_1"/>
    <property type="match status" value="1"/>
</dbReference>
<dbReference type="InterPro" id="IPR000276">
    <property type="entry name" value="GPCR_Rhodpsn"/>
</dbReference>
<dbReference type="EMBL" id="CAJNOR010000234">
    <property type="protein sequence ID" value="CAF0850093.1"/>
    <property type="molecule type" value="Genomic_DNA"/>
</dbReference>
<keyword evidence="4 12" id="KW-1133">Transmembrane helix</keyword>
<proteinExistence type="inferred from homology"/>
<keyword evidence="6 12" id="KW-0472">Membrane</keyword>
<evidence type="ECO:0000256" key="8">
    <source>
        <dbReference type="ARBA" id="ARBA00023170"/>
    </source>
</evidence>
<evidence type="ECO:0000256" key="3">
    <source>
        <dbReference type="ARBA" id="ARBA00022692"/>
    </source>
</evidence>
<organism evidence="14 16">
    <name type="scientific">Adineta ricciae</name>
    <name type="common">Rotifer</name>
    <dbReference type="NCBI Taxonomy" id="249248"/>
    <lineage>
        <taxon>Eukaryota</taxon>
        <taxon>Metazoa</taxon>
        <taxon>Spiralia</taxon>
        <taxon>Gnathifera</taxon>
        <taxon>Rotifera</taxon>
        <taxon>Eurotatoria</taxon>
        <taxon>Bdelloidea</taxon>
        <taxon>Adinetida</taxon>
        <taxon>Adinetidae</taxon>
        <taxon>Adineta</taxon>
    </lineage>
</organism>
<evidence type="ECO:0000256" key="7">
    <source>
        <dbReference type="ARBA" id="ARBA00023157"/>
    </source>
</evidence>
<evidence type="ECO:0000256" key="4">
    <source>
        <dbReference type="ARBA" id="ARBA00022989"/>
    </source>
</evidence>
<keyword evidence="7" id="KW-1015">Disulfide bond</keyword>
<comment type="subcellular location">
    <subcellularLocation>
        <location evidence="1">Cell membrane</location>
        <topology evidence="1">Multi-pass membrane protein</topology>
    </subcellularLocation>
</comment>
<evidence type="ECO:0000313" key="16">
    <source>
        <dbReference type="Proteomes" id="UP000663828"/>
    </source>
</evidence>
<feature type="transmembrane region" description="Helical" evidence="12">
    <location>
        <begin position="246"/>
        <end position="266"/>
    </location>
</feature>
<name>A0A813W9B0_ADIRI</name>
<keyword evidence="9" id="KW-0325">Glycoprotein</keyword>
<feature type="transmembrane region" description="Helical" evidence="12">
    <location>
        <begin position="20"/>
        <end position="45"/>
    </location>
</feature>
<feature type="transmembrane region" description="Helical" evidence="12">
    <location>
        <begin position="286"/>
        <end position="308"/>
    </location>
</feature>
<feature type="transmembrane region" description="Helical" evidence="12">
    <location>
        <begin position="95"/>
        <end position="114"/>
    </location>
</feature>
<dbReference type="Gene3D" id="1.20.1070.10">
    <property type="entry name" value="Rhodopsin 7-helix transmembrane proteins"/>
    <property type="match status" value="1"/>
</dbReference>
<feature type="transmembrane region" description="Helical" evidence="12">
    <location>
        <begin position="189"/>
        <end position="210"/>
    </location>
</feature>
<gene>
    <name evidence="15" type="ORF">EDS130_LOCUS24994</name>
    <name evidence="14" type="ORF">XAT740_LOCUS5434</name>
</gene>
<evidence type="ECO:0000256" key="12">
    <source>
        <dbReference type="SAM" id="Phobius"/>
    </source>
</evidence>
<evidence type="ECO:0000256" key="10">
    <source>
        <dbReference type="ARBA" id="ARBA00023224"/>
    </source>
</evidence>
<sequence>MLFNETSIKSTEELNVFGRILMTIIFACICILGVIGNLIVLILSIRKQTYRFVTNCYIINLAITDLLFLMISVPLTTYLGLKETWILAPFISCRVHIYFAHILLQATCYTLAAMSIDRYLYVTSSHPRPKWRTPLNAFIICIFIWIASFALAFPYTSLFYSSSISSENEKNLTHDCPISSSHSSIVSCLFPFCAYYILPLLIIALCYTKLCIYMKQMSKSVTKYRNSLISCGSLLIRKRRRVTRTLFSLTCAFAVCWFPIHLLEFLNCGQMLSTYYDQHSQLLDVIRIIAHALSYFNSCLNPVLYALYNRESFT</sequence>
<evidence type="ECO:0000256" key="9">
    <source>
        <dbReference type="ARBA" id="ARBA00023180"/>
    </source>
</evidence>
<keyword evidence="5 11" id="KW-0297">G-protein coupled receptor</keyword>
<dbReference type="PRINTS" id="PR00237">
    <property type="entry name" value="GPCRRHODOPSN"/>
</dbReference>
<keyword evidence="8 11" id="KW-0675">Receptor</keyword>
<comment type="caution">
    <text evidence="14">The sequence shown here is derived from an EMBL/GenBank/DDBJ whole genome shotgun (WGS) entry which is preliminary data.</text>
</comment>
<evidence type="ECO:0000256" key="6">
    <source>
        <dbReference type="ARBA" id="ARBA00023136"/>
    </source>
</evidence>
<keyword evidence="16" id="KW-1185">Reference proteome</keyword>
<dbReference type="AlphaFoldDB" id="A0A813W9B0"/>
<evidence type="ECO:0000313" key="14">
    <source>
        <dbReference type="EMBL" id="CAF0850093.1"/>
    </source>
</evidence>
<accession>A0A813W9B0</accession>
<feature type="transmembrane region" description="Helical" evidence="12">
    <location>
        <begin position="135"/>
        <end position="155"/>
    </location>
</feature>
<dbReference type="GO" id="GO:0004930">
    <property type="term" value="F:G protein-coupled receptor activity"/>
    <property type="evidence" value="ECO:0007669"/>
    <property type="project" value="UniProtKB-KW"/>
</dbReference>
<dbReference type="GO" id="GO:0005886">
    <property type="term" value="C:plasma membrane"/>
    <property type="evidence" value="ECO:0007669"/>
    <property type="project" value="UniProtKB-SubCell"/>
</dbReference>